<dbReference type="SUPFAM" id="SSF55961">
    <property type="entry name" value="Bet v1-like"/>
    <property type="match status" value="1"/>
</dbReference>
<dbReference type="InterPro" id="IPR023393">
    <property type="entry name" value="START-like_dom_sf"/>
</dbReference>
<accession>A3ZXY3</accession>
<dbReference type="eggNOG" id="COG3832">
    <property type="taxonomic scope" value="Bacteria"/>
</dbReference>
<dbReference type="InterPro" id="IPR013538">
    <property type="entry name" value="ASHA1/2-like_C"/>
</dbReference>
<comment type="caution">
    <text evidence="3">The sequence shown here is derived from an EMBL/GenBank/DDBJ whole genome shotgun (WGS) entry which is preliminary data.</text>
</comment>
<dbReference type="Pfam" id="PF08327">
    <property type="entry name" value="AHSA1"/>
    <property type="match status" value="1"/>
</dbReference>
<evidence type="ECO:0000259" key="2">
    <source>
        <dbReference type="Pfam" id="PF08327"/>
    </source>
</evidence>
<evidence type="ECO:0000313" key="3">
    <source>
        <dbReference type="EMBL" id="EAQ78694.1"/>
    </source>
</evidence>
<reference evidence="3 4" key="1">
    <citation type="submission" date="2006-02" db="EMBL/GenBank/DDBJ databases">
        <authorList>
            <person name="Amann R."/>
            <person name="Ferriera S."/>
            <person name="Johnson J."/>
            <person name="Kravitz S."/>
            <person name="Halpern A."/>
            <person name="Remington K."/>
            <person name="Beeson K."/>
            <person name="Tran B."/>
            <person name="Rogers Y.-H."/>
            <person name="Friedman R."/>
            <person name="Venter J.C."/>
        </authorList>
    </citation>
    <scope>NUCLEOTIDE SEQUENCE [LARGE SCALE GENOMIC DNA]</scope>
    <source>
        <strain evidence="3 4">DSM 3645</strain>
    </source>
</reference>
<dbReference type="AlphaFoldDB" id="A3ZXY3"/>
<dbReference type="EMBL" id="AANZ01000019">
    <property type="protein sequence ID" value="EAQ78694.1"/>
    <property type="molecule type" value="Genomic_DNA"/>
</dbReference>
<dbReference type="HOGENOM" id="CLU_108923_6_1_0"/>
<comment type="similarity">
    <text evidence="1">Belongs to the AHA1 family.</text>
</comment>
<proteinExistence type="inferred from homology"/>
<sequence>MFYCSEFHLLKGKKASMNRSFNLDLNPQLDLVLERIVDVPRELIWTAWTTPEQVCHWFCPRPWTVTDCEIDLRPGGIFRTTMCSPEGEKFPNVGCYLEVIPGERLIWTDMLLPGFRPAEQGFMTGIITLETVEGGTRYKAVALHADVATRKQHEEMGFHEGWSTVLDQLVEYVKSI</sequence>
<gene>
    <name evidence="3" type="ORF">DSM3645_07875</name>
</gene>
<dbReference type="Gene3D" id="3.30.530.20">
    <property type="match status" value="1"/>
</dbReference>
<dbReference type="Proteomes" id="UP000004358">
    <property type="component" value="Unassembled WGS sequence"/>
</dbReference>
<dbReference type="STRING" id="314230.DSM3645_07875"/>
<protein>
    <recommendedName>
        <fullName evidence="2">Activator of Hsp90 ATPase homologue 1/2-like C-terminal domain-containing protein</fullName>
    </recommendedName>
</protein>
<organism evidence="3 4">
    <name type="scientific">Blastopirellula marina DSM 3645</name>
    <dbReference type="NCBI Taxonomy" id="314230"/>
    <lineage>
        <taxon>Bacteria</taxon>
        <taxon>Pseudomonadati</taxon>
        <taxon>Planctomycetota</taxon>
        <taxon>Planctomycetia</taxon>
        <taxon>Pirellulales</taxon>
        <taxon>Pirellulaceae</taxon>
        <taxon>Blastopirellula</taxon>
    </lineage>
</organism>
<evidence type="ECO:0000313" key="4">
    <source>
        <dbReference type="Proteomes" id="UP000004358"/>
    </source>
</evidence>
<evidence type="ECO:0000256" key="1">
    <source>
        <dbReference type="ARBA" id="ARBA00006817"/>
    </source>
</evidence>
<dbReference type="CDD" id="cd08896">
    <property type="entry name" value="SRPBCC_CalC_Aha1-like_3"/>
    <property type="match status" value="1"/>
</dbReference>
<feature type="domain" description="Activator of Hsp90 ATPase homologue 1/2-like C-terminal" evidence="2">
    <location>
        <begin position="38"/>
        <end position="173"/>
    </location>
</feature>
<name>A3ZXY3_9BACT</name>